<evidence type="ECO:0000313" key="2">
    <source>
        <dbReference type="Proteomes" id="UP001060215"/>
    </source>
</evidence>
<keyword evidence="2" id="KW-1185">Reference proteome</keyword>
<gene>
    <name evidence="1" type="ORF">LOK49_LG06G02411</name>
</gene>
<dbReference type="EMBL" id="CM045762">
    <property type="protein sequence ID" value="KAI8012259.1"/>
    <property type="molecule type" value="Genomic_DNA"/>
</dbReference>
<reference evidence="1 2" key="1">
    <citation type="journal article" date="2022" name="Plant J.">
        <title>Chromosome-level genome of Camellia lanceoleosa provides a valuable resource for understanding genome evolution and self-incompatibility.</title>
        <authorList>
            <person name="Gong W."/>
            <person name="Xiao S."/>
            <person name="Wang L."/>
            <person name="Liao Z."/>
            <person name="Chang Y."/>
            <person name="Mo W."/>
            <person name="Hu G."/>
            <person name="Li W."/>
            <person name="Zhao G."/>
            <person name="Zhu H."/>
            <person name="Hu X."/>
            <person name="Ji K."/>
            <person name="Xiang X."/>
            <person name="Song Q."/>
            <person name="Yuan D."/>
            <person name="Jin S."/>
            <person name="Zhang L."/>
        </authorList>
    </citation>
    <scope>NUCLEOTIDE SEQUENCE [LARGE SCALE GENOMIC DNA]</scope>
    <source>
        <strain evidence="1">SQ_2022a</strain>
    </source>
</reference>
<name>A0ACC0HH05_9ERIC</name>
<organism evidence="1 2">
    <name type="scientific">Camellia lanceoleosa</name>
    <dbReference type="NCBI Taxonomy" id="1840588"/>
    <lineage>
        <taxon>Eukaryota</taxon>
        <taxon>Viridiplantae</taxon>
        <taxon>Streptophyta</taxon>
        <taxon>Embryophyta</taxon>
        <taxon>Tracheophyta</taxon>
        <taxon>Spermatophyta</taxon>
        <taxon>Magnoliopsida</taxon>
        <taxon>eudicotyledons</taxon>
        <taxon>Gunneridae</taxon>
        <taxon>Pentapetalae</taxon>
        <taxon>asterids</taxon>
        <taxon>Ericales</taxon>
        <taxon>Theaceae</taxon>
        <taxon>Camellia</taxon>
    </lineage>
</organism>
<accession>A0ACC0HH05</accession>
<evidence type="ECO:0000313" key="1">
    <source>
        <dbReference type="EMBL" id="KAI8012259.1"/>
    </source>
</evidence>
<sequence length="207" mass="22780">MLISKKGTKLVLNEMTLLLGFAHHRNIVKFLGFCSHREEMLLVFEFTRNGSLDYLLFKLRPTMGRIYSMLSENQSSSSTLVEEPMRDGSSSTSSITRNSGPTELANNGSSSGADIHLENEGLPKYRRLTHSRRIQSEDLQSYISSIQIEPEEGHVRAAIQEVAVAASTPAKEEDDDEENDDPTYSYDQANKGSSKEGSQTTADGGGG</sequence>
<dbReference type="Proteomes" id="UP001060215">
    <property type="component" value="Chromosome 5"/>
</dbReference>
<comment type="caution">
    <text evidence="1">The sequence shown here is derived from an EMBL/GenBank/DDBJ whole genome shotgun (WGS) entry which is preliminary data.</text>
</comment>
<proteinExistence type="predicted"/>
<protein>
    <submittedName>
        <fullName evidence="1">Cysteine-rich receptor-like protein kinase 11</fullName>
    </submittedName>
</protein>